<name>A0A812PEA9_SYMPI</name>
<reference evidence="2" key="1">
    <citation type="submission" date="2021-02" db="EMBL/GenBank/DDBJ databases">
        <authorList>
            <person name="Dougan E. K."/>
            <person name="Rhodes N."/>
            <person name="Thang M."/>
            <person name="Chan C."/>
        </authorList>
    </citation>
    <scope>NUCLEOTIDE SEQUENCE</scope>
</reference>
<keyword evidence="3" id="KW-1185">Reference proteome</keyword>
<dbReference type="OrthoDB" id="445228at2759"/>
<feature type="non-terminal residue" evidence="2">
    <location>
        <position position="669"/>
    </location>
</feature>
<protein>
    <recommendedName>
        <fullName evidence="4">Reverse transcriptase Ty1/copia-type domain-containing protein</fullName>
    </recommendedName>
</protein>
<feature type="region of interest" description="Disordered" evidence="1">
    <location>
        <begin position="148"/>
        <end position="214"/>
    </location>
</feature>
<evidence type="ECO:0000256" key="1">
    <source>
        <dbReference type="SAM" id="MobiDB-lite"/>
    </source>
</evidence>
<feature type="compositionally biased region" description="Basic and acidic residues" evidence="1">
    <location>
        <begin position="159"/>
        <end position="177"/>
    </location>
</feature>
<proteinExistence type="predicted"/>
<sequence>MATYSCSTIAEWKELVDITCMTRNRLLLRACFPQSKKLWGYTPRLPGGQVDCSAAATMTLLQLTFKKLATLTPVLRGCERQPLVPFTRRTVTKFFEQRLAGRRKFQNFDAGIRVASEEESLSISDWLDGITQAPEAFEKIPKRNFVDCSQDTDPIDVDGEMKDYEPSDNEGIRHDPPEDPPGPRVRRKMATYARPRDQLPDLPDDLPPGSDFVGADDQRLQRAISKQIRNNLLTGAHELLPPQASDQVLKNKSDKVMNSRYVLTKRPLEAFEVDGVPAEDILLGDAGFGPKKAKYRHGFSSPSALDVESTTPQVQRESVIFVAQVLASMSWIPGFLDFTQAFHSGDKIATECIVVKLQKDFWHQVSQFDPCVLYLKIATEYKLGKNQKGGQIYWDIKLELDGSIRVNDKVIINQITLERKQQRSSKCTAAELVNSVFSWLSKETRCDLAGRVALLQQAFPDLIEGNKIAAEAIKHADLGIRVMPIPWDQLWVSVVTDASWGYSKDKLWLEDSCDDYWEETEKEWIQHHAGRIVIYHDSKLAYSEEPSMTTAAWRSYRLKRNTADTLLAEGQALQWGLGVVRWHRMLFLEAFHGMLSAADWKREAGKLPVFAAVDSKSLYNALSKCSSTVAYASDKQTAIDLSIIKSDLADTCGKIRWIDTRSMISDPLI</sequence>
<accession>A0A812PEA9</accession>
<dbReference type="Proteomes" id="UP000649617">
    <property type="component" value="Unassembled WGS sequence"/>
</dbReference>
<gene>
    <name evidence="2" type="ORF">SPIL2461_LOCUS7993</name>
</gene>
<feature type="non-terminal residue" evidence="2">
    <location>
        <position position="1"/>
    </location>
</feature>
<evidence type="ECO:0000313" key="2">
    <source>
        <dbReference type="EMBL" id="CAE7339944.1"/>
    </source>
</evidence>
<dbReference type="AlphaFoldDB" id="A0A812PEA9"/>
<comment type="caution">
    <text evidence="2">The sequence shown here is derived from an EMBL/GenBank/DDBJ whole genome shotgun (WGS) entry which is preliminary data.</text>
</comment>
<dbReference type="EMBL" id="CAJNIZ010012897">
    <property type="protein sequence ID" value="CAE7339944.1"/>
    <property type="molecule type" value="Genomic_DNA"/>
</dbReference>
<evidence type="ECO:0000313" key="3">
    <source>
        <dbReference type="Proteomes" id="UP000649617"/>
    </source>
</evidence>
<evidence type="ECO:0008006" key="4">
    <source>
        <dbReference type="Google" id="ProtNLM"/>
    </source>
</evidence>
<organism evidence="2 3">
    <name type="scientific">Symbiodinium pilosum</name>
    <name type="common">Dinoflagellate</name>
    <dbReference type="NCBI Taxonomy" id="2952"/>
    <lineage>
        <taxon>Eukaryota</taxon>
        <taxon>Sar</taxon>
        <taxon>Alveolata</taxon>
        <taxon>Dinophyceae</taxon>
        <taxon>Suessiales</taxon>
        <taxon>Symbiodiniaceae</taxon>
        <taxon>Symbiodinium</taxon>
    </lineage>
</organism>